<organism evidence="6 7">
    <name type="scientific">Pelobates cultripes</name>
    <name type="common">Western spadefoot toad</name>
    <dbReference type="NCBI Taxonomy" id="61616"/>
    <lineage>
        <taxon>Eukaryota</taxon>
        <taxon>Metazoa</taxon>
        <taxon>Chordata</taxon>
        <taxon>Craniata</taxon>
        <taxon>Vertebrata</taxon>
        <taxon>Euteleostomi</taxon>
        <taxon>Amphibia</taxon>
        <taxon>Batrachia</taxon>
        <taxon>Anura</taxon>
        <taxon>Pelobatoidea</taxon>
        <taxon>Pelobatidae</taxon>
        <taxon>Pelobates</taxon>
    </lineage>
</organism>
<evidence type="ECO:0000256" key="2">
    <source>
        <dbReference type="ARBA" id="ARBA00022692"/>
    </source>
</evidence>
<gene>
    <name evidence="6" type="ORF">PECUL_23A044463</name>
</gene>
<dbReference type="InterPro" id="IPR004031">
    <property type="entry name" value="PMP22/EMP/MP20/Claudin"/>
</dbReference>
<protein>
    <submittedName>
        <fullName evidence="6">Lens fiber membrane intrinsic -like</fullName>
    </submittedName>
</protein>
<comment type="subcellular location">
    <subcellularLocation>
        <location evidence="1">Membrane</location>
        <topology evidence="1">Multi-pass membrane protein</topology>
    </subcellularLocation>
</comment>
<keyword evidence="7" id="KW-1185">Reference proteome</keyword>
<keyword evidence="4 5" id="KW-0472">Membrane</keyword>
<feature type="transmembrane region" description="Helical" evidence="5">
    <location>
        <begin position="7"/>
        <end position="32"/>
    </location>
</feature>
<evidence type="ECO:0000256" key="3">
    <source>
        <dbReference type="ARBA" id="ARBA00022989"/>
    </source>
</evidence>
<dbReference type="Pfam" id="PF00822">
    <property type="entry name" value="PMP22_Claudin"/>
    <property type="match status" value="1"/>
</dbReference>
<dbReference type="InterPro" id="IPR050579">
    <property type="entry name" value="PMP-22/EMP/MP20-like"/>
</dbReference>
<dbReference type="EMBL" id="OW240921">
    <property type="protein sequence ID" value="CAH2318661.1"/>
    <property type="molecule type" value="Genomic_DNA"/>
</dbReference>
<feature type="transmembrane region" description="Helical" evidence="5">
    <location>
        <begin position="63"/>
        <end position="81"/>
    </location>
</feature>
<feature type="transmembrane region" description="Helical" evidence="5">
    <location>
        <begin position="93"/>
        <end position="119"/>
    </location>
</feature>
<keyword evidence="3 5" id="KW-1133">Transmembrane helix</keyword>
<keyword evidence="2 5" id="KW-0812">Transmembrane</keyword>
<dbReference type="AlphaFoldDB" id="A0AAD1WL36"/>
<name>A0AAD1WL36_PELCU</name>
<reference evidence="6" key="1">
    <citation type="submission" date="2022-03" db="EMBL/GenBank/DDBJ databases">
        <authorList>
            <person name="Alioto T."/>
            <person name="Alioto T."/>
            <person name="Gomez Garrido J."/>
        </authorList>
    </citation>
    <scope>NUCLEOTIDE SEQUENCE</scope>
</reference>
<evidence type="ECO:0000313" key="6">
    <source>
        <dbReference type="EMBL" id="CAH2318661.1"/>
    </source>
</evidence>
<dbReference type="PANTHER" id="PTHR10671">
    <property type="entry name" value="EPITHELIAL MEMBRANE PROTEIN-RELATED"/>
    <property type="match status" value="1"/>
</dbReference>
<feature type="transmembrane region" description="Helical" evidence="5">
    <location>
        <begin position="131"/>
        <end position="154"/>
    </location>
</feature>
<dbReference type="Proteomes" id="UP001295444">
    <property type="component" value="Chromosome 10"/>
</dbReference>
<dbReference type="GO" id="GO:0005886">
    <property type="term" value="C:plasma membrane"/>
    <property type="evidence" value="ECO:0007669"/>
    <property type="project" value="TreeGrafter"/>
</dbReference>
<evidence type="ECO:0000313" key="7">
    <source>
        <dbReference type="Proteomes" id="UP001295444"/>
    </source>
</evidence>
<dbReference type="Gene3D" id="1.20.140.150">
    <property type="match status" value="1"/>
</dbReference>
<dbReference type="PANTHER" id="PTHR10671:SF108">
    <property type="entry name" value="CLAUDIN FAMILY PROTEIN-RELATED"/>
    <property type="match status" value="1"/>
</dbReference>
<proteinExistence type="predicted"/>
<accession>A0AAD1WL36</accession>
<evidence type="ECO:0000256" key="4">
    <source>
        <dbReference type="ARBA" id="ARBA00023136"/>
    </source>
</evidence>
<sequence>MFCGLKSAILVLLLVCSILALTAMITDFWITIPSTFQYAGLFRICTRGSGCLNFADLDDVKNLLLSAFIIGLVFTLPFAIIELRYARTGGFGCLLIVGVFSSLIALLGFVAMIMGAVFFSSRLGSTYSYSWSFALGWLSVITAIATAAFSFYIFKVEPPIQSPEENTEAGALPGATTTPKPQEHVAIYFNRISRLF</sequence>
<evidence type="ECO:0000256" key="1">
    <source>
        <dbReference type="ARBA" id="ARBA00004141"/>
    </source>
</evidence>
<evidence type="ECO:0000256" key="5">
    <source>
        <dbReference type="SAM" id="Phobius"/>
    </source>
</evidence>